<evidence type="ECO:0000313" key="2">
    <source>
        <dbReference type="EMBL" id="MER2493564.1"/>
    </source>
</evidence>
<dbReference type="SMART" id="SM00481">
    <property type="entry name" value="POLIIIAc"/>
    <property type="match status" value="1"/>
</dbReference>
<dbReference type="CDD" id="cd07438">
    <property type="entry name" value="PHP_HisPPase_AMP"/>
    <property type="match status" value="1"/>
</dbReference>
<proteinExistence type="predicted"/>
<evidence type="ECO:0000259" key="1">
    <source>
        <dbReference type="SMART" id="SM00481"/>
    </source>
</evidence>
<organism evidence="2 3">
    <name type="scientific">Catenovulum sediminis</name>
    <dbReference type="NCBI Taxonomy" id="1740262"/>
    <lineage>
        <taxon>Bacteria</taxon>
        <taxon>Pseudomonadati</taxon>
        <taxon>Pseudomonadota</taxon>
        <taxon>Gammaproteobacteria</taxon>
        <taxon>Alteromonadales</taxon>
        <taxon>Alteromonadaceae</taxon>
        <taxon>Catenovulum</taxon>
    </lineage>
</organism>
<evidence type="ECO:0000313" key="3">
    <source>
        <dbReference type="Proteomes" id="UP001467690"/>
    </source>
</evidence>
<sequence length="284" mass="31453">MKIDLHSHTNCSDGELTPKELVLRAANKGVSVLAITDHDTVAAINPAQNAIEAFNLPLQLIHGVEISTRWHGFEIHVVGLNIDIDNVNLVAALERQQNEREARAFRIASKLARVIPELDAEVLFDTVKKMAGGESISRVHFARHLLNNGYVTRIQQAFDKYLGRKGKAYTTPDWMSLEDAVALIQSVGGQAVLAHPTRYDLKNKWIKKLVDDFALAKGDAIEVALPRQNNNELIQLANYAHGASLKASQGSDFHRVSSYTELGDLLPLPQSCQPIWATWNLKIA</sequence>
<dbReference type="RefSeq" id="WP_143872698.1">
    <property type="nucleotide sequence ID" value="NZ_CP041660.1"/>
</dbReference>
<comment type="caution">
    <text evidence="2">The sequence shown here is derived from an EMBL/GenBank/DDBJ whole genome shotgun (WGS) entry which is preliminary data.</text>
</comment>
<dbReference type="Gene3D" id="3.20.20.140">
    <property type="entry name" value="Metal-dependent hydrolases"/>
    <property type="match status" value="1"/>
</dbReference>
<dbReference type="InterPro" id="IPR003141">
    <property type="entry name" value="Pol/His_phosphatase_N"/>
</dbReference>
<gene>
    <name evidence="2" type="ORF">ABS311_16925</name>
</gene>
<dbReference type="InterPro" id="IPR016195">
    <property type="entry name" value="Pol/histidinol_Pase-like"/>
</dbReference>
<protein>
    <submittedName>
        <fullName evidence="2">PHP domain-containing protein</fullName>
    </submittedName>
</protein>
<dbReference type="PANTHER" id="PTHR42924">
    <property type="entry name" value="EXONUCLEASE"/>
    <property type="match status" value="1"/>
</dbReference>
<dbReference type="PANTHER" id="PTHR42924:SF3">
    <property type="entry name" value="POLYMERASE_HISTIDINOL PHOSPHATASE N-TERMINAL DOMAIN-CONTAINING PROTEIN"/>
    <property type="match status" value="1"/>
</dbReference>
<dbReference type="SUPFAM" id="SSF89550">
    <property type="entry name" value="PHP domain-like"/>
    <property type="match status" value="1"/>
</dbReference>
<dbReference type="Proteomes" id="UP001467690">
    <property type="component" value="Unassembled WGS sequence"/>
</dbReference>
<dbReference type="InterPro" id="IPR052018">
    <property type="entry name" value="PHP_domain"/>
</dbReference>
<dbReference type="InterPro" id="IPR004013">
    <property type="entry name" value="PHP_dom"/>
</dbReference>
<feature type="domain" description="Polymerase/histidinol phosphatase N-terminal" evidence="1">
    <location>
        <begin position="3"/>
        <end position="70"/>
    </location>
</feature>
<dbReference type="Gene3D" id="1.10.150.650">
    <property type="match status" value="1"/>
</dbReference>
<accession>A0ABV1RKV6</accession>
<reference evidence="2 3" key="1">
    <citation type="submission" date="2024-06" db="EMBL/GenBank/DDBJ databases">
        <authorList>
            <person name="Chen R.Y."/>
        </authorList>
    </citation>
    <scope>NUCLEOTIDE SEQUENCE [LARGE SCALE GENOMIC DNA]</scope>
    <source>
        <strain evidence="2 3">D2</strain>
    </source>
</reference>
<dbReference type="Pfam" id="PF02811">
    <property type="entry name" value="PHP"/>
    <property type="match status" value="1"/>
</dbReference>
<dbReference type="EMBL" id="JBELOE010000265">
    <property type="protein sequence ID" value="MER2493564.1"/>
    <property type="molecule type" value="Genomic_DNA"/>
</dbReference>
<name>A0ABV1RKV6_9ALTE</name>
<keyword evidence="3" id="KW-1185">Reference proteome</keyword>